<name>A0AAT9GEE9_9RICK</name>
<sequence length="164" mass="18991">MISNNINEIISNIERKEQKIKLATIKALNKMALWLKAQAAKEISEEKKIKLSLIRKRLRIFKAKASRLDVLIRANLYDIRASTIGKIQKTRRGSKVGKHEFIGGFIATMPRGYKGAFEREGKTVLPIKEVKLPLEPEASRIIENLVNYEVEKVFEKYFRMEFDL</sequence>
<dbReference type="Pfam" id="PF06763">
    <property type="entry name" value="Minor_tail_Z"/>
    <property type="match status" value="1"/>
</dbReference>
<gene>
    <name evidence="1" type="ORF">DMENIID0003_12830</name>
</gene>
<reference evidence="1" key="1">
    <citation type="submission" date="2024-01" db="EMBL/GenBank/DDBJ databases">
        <title>Sequencing the genomes of a sandfly, Sergentomyia squamirostris, and its two endosymbionts.</title>
        <authorList>
            <person name="Itokawa K."/>
            <person name="Sanjoba C."/>
        </authorList>
    </citation>
    <scope>NUCLEOTIDE SEQUENCE</scope>
    <source>
        <strain evidence="1">WSSQ</strain>
    </source>
</reference>
<accession>A0AAT9GEE9</accession>
<proteinExistence type="predicted"/>
<evidence type="ECO:0000313" key="1">
    <source>
        <dbReference type="EMBL" id="BFD48209.1"/>
    </source>
</evidence>
<dbReference type="InterPro" id="IPR010633">
    <property type="entry name" value="Phage_lambda_GpZ"/>
</dbReference>
<protein>
    <recommendedName>
        <fullName evidence="2">Minor tail protein z</fullName>
    </recommendedName>
</protein>
<evidence type="ECO:0008006" key="2">
    <source>
        <dbReference type="Google" id="ProtNLM"/>
    </source>
</evidence>
<organism evidence="1">
    <name type="scientific">Wolbachia endosymbiont of Sergentomyia squamirostris</name>
    <dbReference type="NCBI Taxonomy" id="3113640"/>
    <lineage>
        <taxon>Bacteria</taxon>
        <taxon>Pseudomonadati</taxon>
        <taxon>Pseudomonadota</taxon>
        <taxon>Alphaproteobacteria</taxon>
        <taxon>Rickettsiales</taxon>
        <taxon>Anaplasmataceae</taxon>
        <taxon>Wolbachieae</taxon>
        <taxon>Wolbachia</taxon>
    </lineage>
</organism>
<dbReference type="EMBL" id="AP029172">
    <property type="protein sequence ID" value="BFD48209.1"/>
    <property type="molecule type" value="Genomic_DNA"/>
</dbReference>
<dbReference type="AlphaFoldDB" id="A0AAT9GEE9"/>